<keyword evidence="8" id="KW-1185">Reference proteome</keyword>
<dbReference type="PANTHER" id="PTHR19277">
    <property type="entry name" value="PENTRAXIN"/>
    <property type="match status" value="1"/>
</dbReference>
<dbReference type="PANTHER" id="PTHR19277:SF125">
    <property type="entry name" value="B6"/>
    <property type="match status" value="1"/>
</dbReference>
<evidence type="ECO:0000256" key="4">
    <source>
        <dbReference type="ARBA" id="ARBA00023157"/>
    </source>
</evidence>
<evidence type="ECO:0000256" key="1">
    <source>
        <dbReference type="ARBA" id="ARBA00001913"/>
    </source>
</evidence>
<keyword evidence="4" id="KW-1015">Disulfide bond</keyword>
<dbReference type="EMBL" id="CALNXI010000096">
    <property type="protein sequence ID" value="CAH3018772.1"/>
    <property type="molecule type" value="Genomic_DNA"/>
</dbReference>
<sequence length="541" mass="60913">MAEVLPTSRKRTNKGRFCRAKAFIRNNDAAHRLTASWFAIEKQENERNVRDLQWFFTSRTSSCGIMKMSWLRLWIMGAVKPVGQLYELSSQYLAWDRYCTYVVQTPSVERRICLEQIRPIVAPEPREGDQSLIVHLPVSAARQLLFVCVLCDVEIGGLDFMVNGRLITTANISVTSGIPKGSQLVFGKVLAERALRGRFWEVNVWNSILHKSSIVSIFRGNVKASGSAVSWKELRKAIPANLKGTVQGEQQSINQEDDFMLEFKTRSTRNFANYTLPINGKFVDFTVCAWLKTKEQGTIFQYSNMDPRGKVIDVFITEEGNAIFTINGTVSQPVTNLNLTDGQWNHICLVRRGFRTRFILNGISVYNLIAETGETRSGGTFIIGQDLNEADGSFNEIRAFVGIISQVNMWSKGFDDNIITSLSRACWEIPGDGVKWSGFINGVNGDIQRLNTSECRMPDVTVLSRRDHRCNEKHVINSTSCTGSVRALFDRVNSTSGKMWRCYHACSIMKSSKHGGDIFNPDSGMDNCVTNAHEELLTITY</sequence>
<evidence type="ECO:0000256" key="5">
    <source>
        <dbReference type="ARBA" id="ARBA00023180"/>
    </source>
</evidence>
<dbReference type="InterPro" id="IPR051360">
    <property type="entry name" value="Neuronal_Pentraxin_Related"/>
</dbReference>
<evidence type="ECO:0000259" key="6">
    <source>
        <dbReference type="SMART" id="SM00159"/>
    </source>
</evidence>
<evidence type="ECO:0000256" key="2">
    <source>
        <dbReference type="ARBA" id="ARBA00022723"/>
    </source>
</evidence>
<dbReference type="SUPFAM" id="SSF49899">
    <property type="entry name" value="Concanavalin A-like lectins/glucanases"/>
    <property type="match status" value="2"/>
</dbReference>
<keyword evidence="5" id="KW-0325">Glycoprotein</keyword>
<evidence type="ECO:0000256" key="3">
    <source>
        <dbReference type="ARBA" id="ARBA00022837"/>
    </source>
</evidence>
<reference evidence="7 8" key="1">
    <citation type="submission" date="2022-05" db="EMBL/GenBank/DDBJ databases">
        <authorList>
            <consortium name="Genoscope - CEA"/>
            <person name="William W."/>
        </authorList>
    </citation>
    <scope>NUCLEOTIDE SEQUENCE [LARGE SCALE GENOMIC DNA]</scope>
</reference>
<keyword evidence="2" id="KW-0479">Metal-binding</keyword>
<dbReference type="SMART" id="SM00159">
    <property type="entry name" value="PTX"/>
    <property type="match status" value="1"/>
</dbReference>
<dbReference type="Gene3D" id="2.60.120.200">
    <property type="match status" value="2"/>
</dbReference>
<proteinExistence type="predicted"/>
<dbReference type="Proteomes" id="UP001159427">
    <property type="component" value="Unassembled WGS sequence"/>
</dbReference>
<comment type="caution">
    <text evidence="7">The sequence shown here is derived from an EMBL/GenBank/DDBJ whole genome shotgun (WGS) entry which is preliminary data.</text>
</comment>
<dbReference type="Pfam" id="PF00354">
    <property type="entry name" value="Pentaxin"/>
    <property type="match status" value="1"/>
</dbReference>
<feature type="domain" description="Pentraxin (PTX)" evidence="6">
    <location>
        <begin position="255"/>
        <end position="455"/>
    </location>
</feature>
<evidence type="ECO:0000313" key="7">
    <source>
        <dbReference type="EMBL" id="CAH3018772.1"/>
    </source>
</evidence>
<evidence type="ECO:0000313" key="8">
    <source>
        <dbReference type="Proteomes" id="UP001159427"/>
    </source>
</evidence>
<organism evidence="7 8">
    <name type="scientific">Porites evermanni</name>
    <dbReference type="NCBI Taxonomy" id="104178"/>
    <lineage>
        <taxon>Eukaryota</taxon>
        <taxon>Metazoa</taxon>
        <taxon>Cnidaria</taxon>
        <taxon>Anthozoa</taxon>
        <taxon>Hexacorallia</taxon>
        <taxon>Scleractinia</taxon>
        <taxon>Fungiina</taxon>
        <taxon>Poritidae</taxon>
        <taxon>Porites</taxon>
    </lineage>
</organism>
<keyword evidence="3" id="KW-0106">Calcium</keyword>
<name>A0ABN8LNH3_9CNID</name>
<comment type="cofactor">
    <cofactor evidence="1">
        <name>Ca(2+)</name>
        <dbReference type="ChEBI" id="CHEBI:29108"/>
    </cofactor>
</comment>
<protein>
    <recommendedName>
        <fullName evidence="6">Pentraxin (PTX) domain-containing protein</fullName>
    </recommendedName>
</protein>
<accession>A0ABN8LNH3</accession>
<dbReference type="InterPro" id="IPR013320">
    <property type="entry name" value="ConA-like_dom_sf"/>
</dbReference>
<dbReference type="InterPro" id="IPR001759">
    <property type="entry name" value="PTX_dom"/>
</dbReference>
<gene>
    <name evidence="7" type="ORF">PEVE_00044724</name>
</gene>